<evidence type="ECO:0000313" key="2">
    <source>
        <dbReference type="Proteomes" id="UP000324629"/>
    </source>
</evidence>
<reference evidence="1 2" key="1">
    <citation type="journal article" date="2019" name="Gigascience">
        <title>Whole-genome sequence of the oriental lung fluke Paragonimus westermani.</title>
        <authorList>
            <person name="Oey H."/>
            <person name="Zakrzewski M."/>
            <person name="Narain K."/>
            <person name="Devi K.R."/>
            <person name="Agatsuma T."/>
            <person name="Nawaratna S."/>
            <person name="Gobert G.N."/>
            <person name="Jones M.K."/>
            <person name="Ragan M.A."/>
            <person name="McManus D.P."/>
            <person name="Krause L."/>
        </authorList>
    </citation>
    <scope>NUCLEOTIDE SEQUENCE [LARGE SCALE GENOMIC DNA]</scope>
    <source>
        <strain evidence="1 2">IND2009</strain>
    </source>
</reference>
<protein>
    <submittedName>
        <fullName evidence="1">Uncharacterized protein</fullName>
    </submittedName>
</protein>
<accession>A0A5J4NYJ1</accession>
<proteinExistence type="predicted"/>
<sequence length="145" mass="16637">MVLNDHLKEGKAITDKLKCVALQMKPPCTADIVALVRNYYRETLPDDCSQYIPRLDTPMEMRNDQSKRTVNETNFVKNSQSKKAPVKMEPLQKFQSNRTGPKIRIFVSLAGSLFGSVVDSSILLLRILYIYSYIFLWNLSIYSVL</sequence>
<evidence type="ECO:0000313" key="1">
    <source>
        <dbReference type="EMBL" id="KAA3680250.1"/>
    </source>
</evidence>
<name>A0A5J4NYJ1_9TREM</name>
<dbReference type="Proteomes" id="UP000324629">
    <property type="component" value="Unassembled WGS sequence"/>
</dbReference>
<comment type="caution">
    <text evidence="1">The sequence shown here is derived from an EMBL/GenBank/DDBJ whole genome shotgun (WGS) entry which is preliminary data.</text>
</comment>
<dbReference type="AlphaFoldDB" id="A0A5J4NYJ1"/>
<organism evidence="1 2">
    <name type="scientific">Paragonimus westermani</name>
    <dbReference type="NCBI Taxonomy" id="34504"/>
    <lineage>
        <taxon>Eukaryota</taxon>
        <taxon>Metazoa</taxon>
        <taxon>Spiralia</taxon>
        <taxon>Lophotrochozoa</taxon>
        <taxon>Platyhelminthes</taxon>
        <taxon>Trematoda</taxon>
        <taxon>Digenea</taxon>
        <taxon>Plagiorchiida</taxon>
        <taxon>Troglotremata</taxon>
        <taxon>Troglotrematidae</taxon>
        <taxon>Paragonimus</taxon>
    </lineage>
</organism>
<keyword evidence="2" id="KW-1185">Reference proteome</keyword>
<gene>
    <name evidence="1" type="ORF">DEA37_0013161</name>
</gene>
<dbReference type="EMBL" id="QNGE01000493">
    <property type="protein sequence ID" value="KAA3680250.1"/>
    <property type="molecule type" value="Genomic_DNA"/>
</dbReference>